<dbReference type="EMBL" id="HBIJ01008785">
    <property type="protein sequence ID" value="CAE0365455.1"/>
    <property type="molecule type" value="Transcribed_RNA"/>
</dbReference>
<dbReference type="AlphaFoldDB" id="A0A7S3JUL1"/>
<proteinExistence type="predicted"/>
<evidence type="ECO:0000256" key="1">
    <source>
        <dbReference type="SAM" id="MobiDB-lite"/>
    </source>
</evidence>
<evidence type="ECO:0000313" key="2">
    <source>
        <dbReference type="EMBL" id="CAE0365455.1"/>
    </source>
</evidence>
<protein>
    <submittedName>
        <fullName evidence="2">Uncharacterized protein</fullName>
    </submittedName>
</protein>
<accession>A0A7S3JUL1</accession>
<feature type="region of interest" description="Disordered" evidence="1">
    <location>
        <begin position="90"/>
        <end position="123"/>
    </location>
</feature>
<feature type="compositionally biased region" description="Basic residues" evidence="1">
    <location>
        <begin position="113"/>
        <end position="123"/>
    </location>
</feature>
<gene>
    <name evidence="2" type="ORF">ALAG00032_LOCUS6198</name>
</gene>
<organism evidence="2">
    <name type="scientific">Aureoumbra lagunensis</name>
    <dbReference type="NCBI Taxonomy" id="44058"/>
    <lineage>
        <taxon>Eukaryota</taxon>
        <taxon>Sar</taxon>
        <taxon>Stramenopiles</taxon>
        <taxon>Ochrophyta</taxon>
        <taxon>Pelagophyceae</taxon>
        <taxon>Pelagomonadales</taxon>
        <taxon>Aureoumbra</taxon>
    </lineage>
</organism>
<reference evidence="2" key="1">
    <citation type="submission" date="2021-01" db="EMBL/GenBank/DDBJ databases">
        <authorList>
            <person name="Corre E."/>
            <person name="Pelletier E."/>
            <person name="Niang G."/>
            <person name="Scheremetjew M."/>
            <person name="Finn R."/>
            <person name="Kale V."/>
            <person name="Holt S."/>
            <person name="Cochrane G."/>
            <person name="Meng A."/>
            <person name="Brown T."/>
            <person name="Cohen L."/>
        </authorList>
    </citation>
    <scope>NUCLEOTIDE SEQUENCE</scope>
    <source>
        <strain evidence="2">CCMP1510</strain>
    </source>
</reference>
<name>A0A7S3JUL1_9STRA</name>
<sequence length="123" mass="13978">MMSQSGMSRKRRSIDIYAEEEKGSLKRISKGGENRLLSSFLSTAATTNFQNFSLSSFNKISSNSYLYCEPKQGIFAPMESENLSSIIYSPVVNSNTTRRNSKRERSSSSPCEKKKRRRPLAQY</sequence>